<dbReference type="EMBL" id="MU277193">
    <property type="protein sequence ID" value="KAI0066026.1"/>
    <property type="molecule type" value="Genomic_DNA"/>
</dbReference>
<evidence type="ECO:0000313" key="2">
    <source>
        <dbReference type="Proteomes" id="UP000814140"/>
    </source>
</evidence>
<organism evidence="1 2">
    <name type="scientific">Artomyces pyxidatus</name>
    <dbReference type="NCBI Taxonomy" id="48021"/>
    <lineage>
        <taxon>Eukaryota</taxon>
        <taxon>Fungi</taxon>
        <taxon>Dikarya</taxon>
        <taxon>Basidiomycota</taxon>
        <taxon>Agaricomycotina</taxon>
        <taxon>Agaricomycetes</taxon>
        <taxon>Russulales</taxon>
        <taxon>Auriscalpiaceae</taxon>
        <taxon>Artomyces</taxon>
    </lineage>
</organism>
<name>A0ACB8TCQ0_9AGAM</name>
<accession>A0ACB8TCQ0</accession>
<dbReference type="Proteomes" id="UP000814140">
    <property type="component" value="Unassembled WGS sequence"/>
</dbReference>
<proteinExistence type="predicted"/>
<evidence type="ECO:0000313" key="1">
    <source>
        <dbReference type="EMBL" id="KAI0066026.1"/>
    </source>
</evidence>
<comment type="caution">
    <text evidence="1">The sequence shown here is derived from an EMBL/GenBank/DDBJ whole genome shotgun (WGS) entry which is preliminary data.</text>
</comment>
<keyword evidence="2" id="KW-1185">Reference proteome</keyword>
<reference evidence="1" key="2">
    <citation type="journal article" date="2022" name="New Phytol.">
        <title>Evolutionary transition to the ectomycorrhizal habit in the genomes of a hyperdiverse lineage of mushroom-forming fungi.</title>
        <authorList>
            <person name="Looney B."/>
            <person name="Miyauchi S."/>
            <person name="Morin E."/>
            <person name="Drula E."/>
            <person name="Courty P.E."/>
            <person name="Kohler A."/>
            <person name="Kuo A."/>
            <person name="LaButti K."/>
            <person name="Pangilinan J."/>
            <person name="Lipzen A."/>
            <person name="Riley R."/>
            <person name="Andreopoulos W."/>
            <person name="He G."/>
            <person name="Johnson J."/>
            <person name="Nolan M."/>
            <person name="Tritt A."/>
            <person name="Barry K.W."/>
            <person name="Grigoriev I.V."/>
            <person name="Nagy L.G."/>
            <person name="Hibbett D."/>
            <person name="Henrissat B."/>
            <person name="Matheny P.B."/>
            <person name="Labbe J."/>
            <person name="Martin F.M."/>
        </authorList>
    </citation>
    <scope>NUCLEOTIDE SEQUENCE</scope>
    <source>
        <strain evidence="1">HHB10654</strain>
    </source>
</reference>
<protein>
    <submittedName>
        <fullName evidence="1">Uncharacterized protein</fullName>
    </submittedName>
</protein>
<gene>
    <name evidence="1" type="ORF">BV25DRAFT_1912831</name>
</gene>
<sequence>MPSKDGFSTSPTTYDSPDGLYLNPFSDNVDHKPFTSALEASASRHTVVPRRRRGSDGFHGDGSKYTSHSRSRTLDDVSDGARHLRRSSSSRTAESSAHSRSRTMDDDADAAHPLRRSSSAKSWRSYVGNTRPHLSRMLSSHDDPPVEDVLDDPESETGQKEVMIHEIDRHDSLAGVALKYGITITDLRRANQLWASDSIHLRKHLYIPVEKARHPRLGLASSSQEHGLSTTGSSPAAIDSPVKPDHSPIYPVHKVPAIRLSYFPPSSTTSFAEPSSSRQHRGITSSTPSSFSDFPASDYQPPPATMSRASTSSSLLRAGPLSSLFSVLPIAASTRDELMSRLSVESASTSTTGTASDEEELEMNAVPTTPKSRQKLTHPATVVSPHHLPTSILPHLKAKRKPSGEQIALASNPIRTVQMQPAPLMQLPEHISRSSSKTSVDANVAWRAAEFR</sequence>
<reference evidence="1" key="1">
    <citation type="submission" date="2021-03" db="EMBL/GenBank/DDBJ databases">
        <authorList>
            <consortium name="DOE Joint Genome Institute"/>
            <person name="Ahrendt S."/>
            <person name="Looney B.P."/>
            <person name="Miyauchi S."/>
            <person name="Morin E."/>
            <person name="Drula E."/>
            <person name="Courty P.E."/>
            <person name="Chicoki N."/>
            <person name="Fauchery L."/>
            <person name="Kohler A."/>
            <person name="Kuo A."/>
            <person name="Labutti K."/>
            <person name="Pangilinan J."/>
            <person name="Lipzen A."/>
            <person name="Riley R."/>
            <person name="Andreopoulos W."/>
            <person name="He G."/>
            <person name="Johnson J."/>
            <person name="Barry K.W."/>
            <person name="Grigoriev I.V."/>
            <person name="Nagy L."/>
            <person name="Hibbett D."/>
            <person name="Henrissat B."/>
            <person name="Matheny P.B."/>
            <person name="Labbe J."/>
            <person name="Martin F."/>
        </authorList>
    </citation>
    <scope>NUCLEOTIDE SEQUENCE</scope>
    <source>
        <strain evidence="1">HHB10654</strain>
    </source>
</reference>